<dbReference type="InterPro" id="IPR003690">
    <property type="entry name" value="MTERF"/>
</dbReference>
<evidence type="ECO:0000256" key="1">
    <source>
        <dbReference type="ARBA" id="ARBA00007692"/>
    </source>
</evidence>
<keyword evidence="2" id="KW-0806">Transcription termination</keyword>
<keyword evidence="2" id="KW-0804">Transcription</keyword>
<keyword evidence="3" id="KW-0809">Transit peptide</keyword>
<dbReference type="PANTHER" id="PTHR13068">
    <property type="entry name" value="CGI-12 PROTEIN-RELATED"/>
    <property type="match status" value="1"/>
</dbReference>
<name>A0ABM0TRU6_CAMSA</name>
<dbReference type="PANTHER" id="PTHR13068:SF161">
    <property type="entry name" value="F19K23.4 PROTEIN-RELATED"/>
    <property type="match status" value="1"/>
</dbReference>
<dbReference type="SMART" id="SM00733">
    <property type="entry name" value="Mterf"/>
    <property type="match status" value="7"/>
</dbReference>
<dbReference type="Pfam" id="PF02536">
    <property type="entry name" value="mTERF"/>
    <property type="match status" value="1"/>
</dbReference>
<gene>
    <name evidence="5" type="primary">LOC104714586</name>
</gene>
<protein>
    <submittedName>
        <fullName evidence="5">Transcription termination factor MTERF4, chloroplastic-like</fullName>
    </submittedName>
</protein>
<proteinExistence type="inferred from homology"/>
<comment type="similarity">
    <text evidence="1">Belongs to the mTERF family.</text>
</comment>
<evidence type="ECO:0000256" key="3">
    <source>
        <dbReference type="ARBA" id="ARBA00022946"/>
    </source>
</evidence>
<dbReference type="InterPro" id="IPR038538">
    <property type="entry name" value="MTERF_sf"/>
</dbReference>
<dbReference type="RefSeq" id="XP_010430303.1">
    <property type="nucleotide sequence ID" value="XM_010432001.2"/>
</dbReference>
<evidence type="ECO:0000256" key="2">
    <source>
        <dbReference type="ARBA" id="ARBA00022472"/>
    </source>
</evidence>
<evidence type="ECO:0000313" key="4">
    <source>
        <dbReference type="Proteomes" id="UP000694864"/>
    </source>
</evidence>
<dbReference type="GeneID" id="104714586"/>
<sequence length="462" mass="52350">MCSLILRGRGSIDLQKWRNVNVLSSAFSNSFSSLVATASLSRDGRKGKNFTVSYLVGSLGIPKKLADSISSKVTIKDKSNPDSVLSLLRSNGFTDSQISSIVTGYPTLLVLDAEKSVAPKLQFLQSRGASSSELTQIVSSVPEILGLRAGKGISRYYDFIKEVLEMDKKSSKLCHSLPQGSRQENKIRNLLVLRDLGVPHKLLFSLLTSRGKPVCGKERFEESIRKIVEMGFDPTEPKFVNALHVFYEMNDKTIEDKVNVYKRLGFDVEDVWVIFKKWPYSLKFSEEKISQTFETLKMCGLDENEVIQVLKKYPQFIRISEQRILNFLETFLGLGFSRDEFAMILKCFPMFFGLSIETVKKKTEFVVKKMNWLLKDMALFPQVLGYSLEKRIVPRCNVIKALMSRGSLGSKLPSMSSVLTSNDDDFLKRFVRKHNDEELVAELMAIFTGKKRKFRVKSIKGS</sequence>
<dbReference type="Proteomes" id="UP000694864">
    <property type="component" value="Chromosome 9"/>
</dbReference>
<reference evidence="4" key="1">
    <citation type="journal article" date="2014" name="Nat. Commun.">
        <title>The emerging biofuel crop Camelina sativa retains a highly undifferentiated hexaploid genome structure.</title>
        <authorList>
            <person name="Kagale S."/>
            <person name="Koh C."/>
            <person name="Nixon J."/>
            <person name="Bollina V."/>
            <person name="Clarke W.E."/>
            <person name="Tuteja R."/>
            <person name="Spillane C."/>
            <person name="Robinson S.J."/>
            <person name="Links M.G."/>
            <person name="Clarke C."/>
            <person name="Higgins E.E."/>
            <person name="Huebert T."/>
            <person name="Sharpe A.G."/>
            <person name="Parkin I.A."/>
        </authorList>
    </citation>
    <scope>NUCLEOTIDE SEQUENCE [LARGE SCALE GENOMIC DNA]</scope>
    <source>
        <strain evidence="4">cv. DH55</strain>
    </source>
</reference>
<accession>A0ABM0TRU6</accession>
<reference evidence="5" key="2">
    <citation type="submission" date="2025-08" db="UniProtKB">
        <authorList>
            <consortium name="RefSeq"/>
        </authorList>
    </citation>
    <scope>IDENTIFICATION</scope>
    <source>
        <tissue evidence="5">Leaf</tissue>
    </source>
</reference>
<organism evidence="4 5">
    <name type="scientific">Camelina sativa</name>
    <name type="common">False flax</name>
    <name type="synonym">Myagrum sativum</name>
    <dbReference type="NCBI Taxonomy" id="90675"/>
    <lineage>
        <taxon>Eukaryota</taxon>
        <taxon>Viridiplantae</taxon>
        <taxon>Streptophyta</taxon>
        <taxon>Embryophyta</taxon>
        <taxon>Tracheophyta</taxon>
        <taxon>Spermatophyta</taxon>
        <taxon>Magnoliopsida</taxon>
        <taxon>eudicotyledons</taxon>
        <taxon>Gunneridae</taxon>
        <taxon>Pentapetalae</taxon>
        <taxon>rosids</taxon>
        <taxon>malvids</taxon>
        <taxon>Brassicales</taxon>
        <taxon>Brassicaceae</taxon>
        <taxon>Camelineae</taxon>
        <taxon>Camelina</taxon>
    </lineage>
</organism>
<dbReference type="Gene3D" id="1.25.70.10">
    <property type="entry name" value="Transcription termination factor 3, mitochondrial"/>
    <property type="match status" value="1"/>
</dbReference>
<keyword evidence="2" id="KW-0805">Transcription regulation</keyword>
<evidence type="ECO:0000313" key="5">
    <source>
        <dbReference type="RefSeq" id="XP_010430303.1"/>
    </source>
</evidence>
<keyword evidence="4" id="KW-1185">Reference proteome</keyword>